<evidence type="ECO:0000313" key="2">
    <source>
        <dbReference type="Proteomes" id="UP000253729"/>
    </source>
</evidence>
<dbReference type="Proteomes" id="UP000253729">
    <property type="component" value="Unassembled WGS sequence"/>
</dbReference>
<proteinExistence type="predicted"/>
<reference evidence="1 2" key="1">
    <citation type="submission" date="2018-07" db="EMBL/GenBank/DDBJ databases">
        <title>The genomes of Aspergillus section Nigri reveals drivers in fungal speciation.</title>
        <authorList>
            <consortium name="DOE Joint Genome Institute"/>
            <person name="Vesth T.C."/>
            <person name="Nybo J."/>
            <person name="Theobald S."/>
            <person name="Brandl J."/>
            <person name="Frisvad J.C."/>
            <person name="Nielsen K.F."/>
            <person name="Lyhne E.K."/>
            <person name="Kogle M.E."/>
            <person name="Kuo A."/>
            <person name="Riley R."/>
            <person name="Clum A."/>
            <person name="Nolan M."/>
            <person name="Lipzen A."/>
            <person name="Salamov A."/>
            <person name="Henrissat B."/>
            <person name="Wiebenga A."/>
            <person name="De vries R.P."/>
            <person name="Grigoriev I.V."/>
            <person name="Mortensen U.H."/>
            <person name="Andersen M.R."/>
            <person name="Baker S.E."/>
        </authorList>
    </citation>
    <scope>NUCLEOTIDE SEQUENCE [LARGE SCALE GENOMIC DNA]</scope>
    <source>
        <strain evidence="1 2">CBS 139.54b</strain>
    </source>
</reference>
<protein>
    <recommendedName>
        <fullName evidence="3">NAD(P)-binding domain-containing protein</fullName>
    </recommendedName>
</protein>
<name>A0A3F3PPK0_9EURO</name>
<organism evidence="1 2">
    <name type="scientific">Aspergillus welwitschiae</name>
    <dbReference type="NCBI Taxonomy" id="1341132"/>
    <lineage>
        <taxon>Eukaryota</taxon>
        <taxon>Fungi</taxon>
        <taxon>Dikarya</taxon>
        <taxon>Ascomycota</taxon>
        <taxon>Pezizomycotina</taxon>
        <taxon>Eurotiomycetes</taxon>
        <taxon>Eurotiomycetidae</taxon>
        <taxon>Eurotiales</taxon>
        <taxon>Aspergillaceae</taxon>
        <taxon>Aspergillus</taxon>
        <taxon>Aspergillus subgen. Circumdati</taxon>
    </lineage>
</organism>
<gene>
    <name evidence="1" type="ORF">BDQ94DRAFT_162659</name>
</gene>
<dbReference type="AlphaFoldDB" id="A0A3F3PPK0"/>
<dbReference type="RefSeq" id="XP_026621714.1">
    <property type="nucleotide sequence ID" value="XM_026769590.1"/>
</dbReference>
<dbReference type="EMBL" id="KZ852074">
    <property type="protein sequence ID" value="RDH28692.1"/>
    <property type="molecule type" value="Genomic_DNA"/>
</dbReference>
<evidence type="ECO:0000313" key="1">
    <source>
        <dbReference type="EMBL" id="RDH28692.1"/>
    </source>
</evidence>
<keyword evidence="2" id="KW-1185">Reference proteome</keyword>
<accession>A0A3F3PPK0</accession>
<sequence length="261" mass="28606">MTSIFLIGPGLIGGESARQAFHDLGVQTVLGTLADKDVIAAQTAASDIVIHTATADDLPSFEAAGHKTIYIRRRESHRYNAEDSYTDFIYDYNEPASIDALPASAAHRAIDLAIVRAGKMAELSRNSKLVIMVPPRLSIQLPTMVRCSIKHSYVTLLHWLEENPAPTVAENPYVFCENGEELSWRVAGKVADQTPQTIPQDMIGSNARNRANRLRKIGWEARKKKTFASLTEDGIPHILLETGEFNGYSAAVASGNFEGNK</sequence>
<dbReference type="STRING" id="1341132.A0A3F3PPK0"/>
<dbReference type="GeneID" id="38137946"/>
<evidence type="ECO:0008006" key="3">
    <source>
        <dbReference type="Google" id="ProtNLM"/>
    </source>
</evidence>